<evidence type="ECO:0000313" key="1">
    <source>
        <dbReference type="EMBL" id="PRY19723.1"/>
    </source>
</evidence>
<dbReference type="Proteomes" id="UP000239209">
    <property type="component" value="Unassembled WGS sequence"/>
</dbReference>
<dbReference type="NCBIfam" id="TIGR02243">
    <property type="entry name" value="putative baseplate assembly protein"/>
    <property type="match status" value="1"/>
</dbReference>
<keyword evidence="2" id="KW-1185">Reference proteome</keyword>
<dbReference type="AlphaFoldDB" id="A0A2T0REX8"/>
<dbReference type="RefSeq" id="WP_106130924.1">
    <property type="nucleotide sequence ID" value="NZ_PVZG01000029.1"/>
</dbReference>
<organism evidence="1 2">
    <name type="scientific">Pseudosporangium ferrugineum</name>
    <dbReference type="NCBI Taxonomy" id="439699"/>
    <lineage>
        <taxon>Bacteria</taxon>
        <taxon>Bacillati</taxon>
        <taxon>Actinomycetota</taxon>
        <taxon>Actinomycetes</taxon>
        <taxon>Micromonosporales</taxon>
        <taxon>Micromonosporaceae</taxon>
        <taxon>Pseudosporangium</taxon>
    </lineage>
</organism>
<evidence type="ECO:0000313" key="2">
    <source>
        <dbReference type="Proteomes" id="UP000239209"/>
    </source>
</evidence>
<proteinExistence type="predicted"/>
<sequence>MTDRRPLFDDRRFADLLDQARAELRRRLTDAGTDRPISTDEEALLASAALIVDQLHDRLGALSERLRPPLLELLGLRPQGPRAATTHARLTFDIPLTGPLEIPAGTELGSGAGVAPFTTVNSVRVKPNRVIHVREEPPALLIGLAEPAGSTTVELTGVTADGAEFWDGHEWRPCRRRKVPGDGLWLEVPPGHTRHGPDGQEAAWLRLSGGRATGQPGARTAEAVVFAVHARRVAEEPLGISDGTAGQRFRLRERPAVVPGRDPVVQTSTDDGWQTWRPVESFAASRPGDHHVRYDVAAGEIAFPPAVPGPDGSRHPAGAVPGPGALVRIRGYWTGGGAVGNVPAGGLHELGLPLAGVRVTNPYPARGGSDAESEADLWQHAPRLLAAGDRAVTEADHEELARRADASLARVRCVADPQSGAVQLLLVAAPPAARADRPSLEDLRPSGATFEAVRAYLDERRLLAGRLHVMPPGYQGIEVDAGIVAVAGADRHAVQAAVTAALYAFLHPVTGGEDGTGWPFGEAVHESMIKKLLFSLSGVQDCVHLTLTPVDPATGAQSKAQPVIPLIPTALPLSVGHRVRIVQG</sequence>
<dbReference type="OrthoDB" id="9027184at2"/>
<reference evidence="1 2" key="1">
    <citation type="submission" date="2018-03" db="EMBL/GenBank/DDBJ databases">
        <title>Genomic Encyclopedia of Archaeal and Bacterial Type Strains, Phase II (KMG-II): from individual species to whole genera.</title>
        <authorList>
            <person name="Goeker M."/>
        </authorList>
    </citation>
    <scope>NUCLEOTIDE SEQUENCE [LARGE SCALE GENOMIC DNA]</scope>
    <source>
        <strain evidence="1 2">DSM 45348</strain>
    </source>
</reference>
<name>A0A2T0REX8_9ACTN</name>
<protein>
    <submittedName>
        <fullName evidence="1">Putative phage baseplate assembly protein</fullName>
    </submittedName>
</protein>
<dbReference type="EMBL" id="PVZG01000029">
    <property type="protein sequence ID" value="PRY19723.1"/>
    <property type="molecule type" value="Genomic_DNA"/>
</dbReference>
<dbReference type="InterPro" id="IPR011749">
    <property type="entry name" value="CHP02243"/>
</dbReference>
<comment type="caution">
    <text evidence="1">The sequence shown here is derived from an EMBL/GenBank/DDBJ whole genome shotgun (WGS) entry which is preliminary data.</text>
</comment>
<accession>A0A2T0REX8</accession>
<gene>
    <name evidence="1" type="ORF">CLV70_12919</name>
</gene>